<reference evidence="13" key="2">
    <citation type="submission" date="2025-09" db="UniProtKB">
        <authorList>
            <consortium name="Ensembl"/>
        </authorList>
    </citation>
    <scope>IDENTIFICATION</scope>
</reference>
<evidence type="ECO:0000256" key="6">
    <source>
        <dbReference type="ARBA" id="ARBA00023136"/>
    </source>
</evidence>
<dbReference type="GO" id="GO:0006954">
    <property type="term" value="P:inflammatory response"/>
    <property type="evidence" value="ECO:0007669"/>
    <property type="project" value="TreeGrafter"/>
</dbReference>
<proteinExistence type="predicted"/>
<keyword evidence="2" id="KW-1003">Cell membrane</keyword>
<sequence length="373" mass="40019">MASEGYRCRGSRFIESGQSAVPSSVLFGAGLLGNVLALLLLGQHRRRSRSPGGRPPRVSAFYVLVSGLAVTDLLGKCLLSPMVLAAYAYNRSLSELGSPGGRGEGEPGALCQLFAFLMAFFGLAPTLLLLAMALECWLSLGHPYFYRRHLTRRLGAALAPAAAGLCALFCALPLLGFGVPMQYCPGTWCFIRMAGGGVGQLGFPVLYASLMGVLVLAIGACNVSSMRHLYGMARRQPPRGAAATPPAAAVATTAASPPRMEELDHLVLLGLMTVLFTVCSLPLIIRAYMGAFAADFNENADLSALRFLSVNSIVDPWVFIIFRTSVFRMFVRRLCRRLGSRRATTLKGPGPEGDARFCPLGWRRTDAPQLVFP</sequence>
<name>A0A8B9V323_9AVES</name>
<reference evidence="13" key="1">
    <citation type="submission" date="2025-08" db="UniProtKB">
        <authorList>
            <consortium name="Ensembl"/>
        </authorList>
    </citation>
    <scope>IDENTIFICATION</scope>
</reference>
<dbReference type="FunFam" id="1.20.1070.10:FF:000175">
    <property type="entry name" value="Prostaglandin D2 receptor"/>
    <property type="match status" value="1"/>
</dbReference>
<evidence type="ECO:0000256" key="10">
    <source>
        <dbReference type="ARBA" id="ARBA00023224"/>
    </source>
</evidence>
<evidence type="ECO:0000256" key="5">
    <source>
        <dbReference type="ARBA" id="ARBA00023040"/>
    </source>
</evidence>
<feature type="transmembrane region" description="Helical" evidence="11">
    <location>
        <begin position="61"/>
        <end position="89"/>
    </location>
</feature>
<feature type="domain" description="G-protein coupled receptors family 1 profile" evidence="12">
    <location>
        <begin position="33"/>
        <end position="319"/>
    </location>
</feature>
<dbReference type="PANTHER" id="PTHR11866">
    <property type="entry name" value="G-PROTEIN COUPLED RECEPTOR FAMILY 1 MEMBER"/>
    <property type="match status" value="1"/>
</dbReference>
<keyword evidence="5" id="KW-0297">G-protein coupled receptor</keyword>
<keyword evidence="3 11" id="KW-0812">Transmembrane</keyword>
<dbReference type="Pfam" id="PF00001">
    <property type="entry name" value="7tm_1"/>
    <property type="match status" value="1"/>
</dbReference>
<dbReference type="InterPro" id="IPR008365">
    <property type="entry name" value="Prostanoid_rcpt"/>
</dbReference>
<accession>A0A8B9V323</accession>
<dbReference type="InterPro" id="IPR000376">
    <property type="entry name" value="Pglndn_D_rcpt"/>
</dbReference>
<dbReference type="SUPFAM" id="SSF81321">
    <property type="entry name" value="Family A G protein-coupled receptor-like"/>
    <property type="match status" value="1"/>
</dbReference>
<comment type="subcellular location">
    <subcellularLocation>
        <location evidence="1">Cell membrane</location>
        <topology evidence="1">Multi-pass membrane protein</topology>
    </subcellularLocation>
</comment>
<feature type="transmembrane region" description="Helical" evidence="11">
    <location>
        <begin position="20"/>
        <end position="41"/>
    </location>
</feature>
<feature type="transmembrane region" description="Helical" evidence="11">
    <location>
        <begin position="154"/>
        <end position="175"/>
    </location>
</feature>
<evidence type="ECO:0000256" key="8">
    <source>
        <dbReference type="ARBA" id="ARBA00023170"/>
    </source>
</evidence>
<feature type="transmembrane region" description="Helical" evidence="11">
    <location>
        <begin position="266"/>
        <end position="288"/>
    </location>
</feature>
<dbReference type="GO" id="GO:0005886">
    <property type="term" value="C:plasma membrane"/>
    <property type="evidence" value="ECO:0007669"/>
    <property type="project" value="UniProtKB-SubCell"/>
</dbReference>
<dbReference type="Gene3D" id="1.20.1070.10">
    <property type="entry name" value="Rhodopsin 7-helix transmembrane proteins"/>
    <property type="match status" value="1"/>
</dbReference>
<evidence type="ECO:0000256" key="3">
    <source>
        <dbReference type="ARBA" id="ARBA00022692"/>
    </source>
</evidence>
<dbReference type="PANTHER" id="PTHR11866:SF14">
    <property type="entry name" value="PROSTAGLANDIN D2 RECEPTOR"/>
    <property type="match status" value="1"/>
</dbReference>
<dbReference type="Ensembl" id="ENSAZOT00000019719.1">
    <property type="protein sequence ID" value="ENSAZOP00000018351.1"/>
    <property type="gene ID" value="ENSAZOG00000011929.1"/>
</dbReference>
<keyword evidence="8" id="KW-0675">Receptor</keyword>
<evidence type="ECO:0000256" key="1">
    <source>
        <dbReference type="ARBA" id="ARBA00004651"/>
    </source>
</evidence>
<keyword evidence="10" id="KW-0807">Transducer</keyword>
<dbReference type="GO" id="GO:0004956">
    <property type="term" value="F:prostaglandin D receptor activity"/>
    <property type="evidence" value="ECO:0007669"/>
    <property type="project" value="InterPro"/>
</dbReference>
<keyword evidence="9" id="KW-0325">Glycoprotein</keyword>
<evidence type="ECO:0000313" key="13">
    <source>
        <dbReference type="Ensembl" id="ENSAZOP00000018351.1"/>
    </source>
</evidence>
<evidence type="ECO:0000256" key="11">
    <source>
        <dbReference type="SAM" id="Phobius"/>
    </source>
</evidence>
<evidence type="ECO:0000256" key="2">
    <source>
        <dbReference type="ARBA" id="ARBA00022475"/>
    </source>
</evidence>
<keyword evidence="6 11" id="KW-0472">Membrane</keyword>
<dbReference type="InterPro" id="IPR000276">
    <property type="entry name" value="GPCR_Rhodpsn"/>
</dbReference>
<evidence type="ECO:0000256" key="7">
    <source>
        <dbReference type="ARBA" id="ARBA00023157"/>
    </source>
</evidence>
<dbReference type="AlphaFoldDB" id="A0A8B9V323"/>
<organism evidence="13 14">
    <name type="scientific">Anas zonorhyncha</name>
    <name type="common">Eastern spot-billed duck</name>
    <dbReference type="NCBI Taxonomy" id="75864"/>
    <lineage>
        <taxon>Eukaryota</taxon>
        <taxon>Metazoa</taxon>
        <taxon>Chordata</taxon>
        <taxon>Craniata</taxon>
        <taxon>Vertebrata</taxon>
        <taxon>Euteleostomi</taxon>
        <taxon>Archelosauria</taxon>
        <taxon>Archosauria</taxon>
        <taxon>Dinosauria</taxon>
        <taxon>Saurischia</taxon>
        <taxon>Theropoda</taxon>
        <taxon>Coelurosauria</taxon>
        <taxon>Aves</taxon>
        <taxon>Neognathae</taxon>
        <taxon>Galloanserae</taxon>
        <taxon>Anseriformes</taxon>
        <taxon>Anatidae</taxon>
        <taxon>Anatinae</taxon>
        <taxon>Anas</taxon>
    </lineage>
</organism>
<dbReference type="InterPro" id="IPR017452">
    <property type="entry name" value="GPCR_Rhodpsn_7TM"/>
</dbReference>
<evidence type="ECO:0000256" key="9">
    <source>
        <dbReference type="ARBA" id="ARBA00023180"/>
    </source>
</evidence>
<evidence type="ECO:0000256" key="4">
    <source>
        <dbReference type="ARBA" id="ARBA00022989"/>
    </source>
</evidence>
<feature type="transmembrane region" description="Helical" evidence="11">
    <location>
        <begin position="109"/>
        <end position="134"/>
    </location>
</feature>
<keyword evidence="4 11" id="KW-1133">Transmembrane helix</keyword>
<dbReference type="GO" id="GO:0007204">
    <property type="term" value="P:positive regulation of cytosolic calcium ion concentration"/>
    <property type="evidence" value="ECO:0007669"/>
    <property type="project" value="TreeGrafter"/>
</dbReference>
<keyword evidence="7" id="KW-1015">Disulfide bond</keyword>
<protein>
    <submittedName>
        <fullName evidence="13">Prostaglandin D2 receptor</fullName>
    </submittedName>
</protein>
<feature type="transmembrane region" description="Helical" evidence="11">
    <location>
        <begin position="205"/>
        <end position="225"/>
    </location>
</feature>
<evidence type="ECO:0000259" key="12">
    <source>
        <dbReference type="PROSITE" id="PS50262"/>
    </source>
</evidence>
<keyword evidence="14" id="KW-1185">Reference proteome</keyword>
<dbReference type="PRINTS" id="PR01788">
    <property type="entry name" value="PROSTANOIDR"/>
</dbReference>
<dbReference type="PROSITE" id="PS50262">
    <property type="entry name" value="G_PROTEIN_RECEP_F1_2"/>
    <property type="match status" value="1"/>
</dbReference>
<dbReference type="PRINTS" id="PR00854">
    <property type="entry name" value="PRSTNOIDDPR"/>
</dbReference>
<feature type="transmembrane region" description="Helical" evidence="11">
    <location>
        <begin position="308"/>
        <end position="331"/>
    </location>
</feature>
<evidence type="ECO:0000313" key="14">
    <source>
        <dbReference type="Proteomes" id="UP000694549"/>
    </source>
</evidence>
<dbReference type="Proteomes" id="UP000694549">
    <property type="component" value="Unplaced"/>
</dbReference>